<evidence type="ECO:0000256" key="1">
    <source>
        <dbReference type="SAM" id="MobiDB-lite"/>
    </source>
</evidence>
<feature type="region of interest" description="Disordered" evidence="1">
    <location>
        <begin position="47"/>
        <end position="67"/>
    </location>
</feature>
<dbReference type="AlphaFoldDB" id="A0A8H8S3U1"/>
<name>A0A8H8S3U1_9HELO</name>
<dbReference type="Proteomes" id="UP000443090">
    <property type="component" value="Unassembled WGS sequence"/>
</dbReference>
<reference evidence="2 3" key="1">
    <citation type="submission" date="2018-05" db="EMBL/GenBank/DDBJ databases">
        <title>Genome sequencing and assembly of the regulated plant pathogen Lachnellula willkommii and related sister species for the development of diagnostic species identification markers.</title>
        <authorList>
            <person name="Giroux E."/>
            <person name="Bilodeau G."/>
        </authorList>
    </citation>
    <scope>NUCLEOTIDE SEQUENCE [LARGE SCALE GENOMIC DNA]</scope>
    <source>
        <strain evidence="2 3">CBS 160.35</strain>
    </source>
</reference>
<keyword evidence="3" id="KW-1185">Reference proteome</keyword>
<dbReference type="OrthoDB" id="5391496at2759"/>
<organism evidence="2 3">
    <name type="scientific">Lachnellula occidentalis</name>
    <dbReference type="NCBI Taxonomy" id="215460"/>
    <lineage>
        <taxon>Eukaryota</taxon>
        <taxon>Fungi</taxon>
        <taxon>Dikarya</taxon>
        <taxon>Ascomycota</taxon>
        <taxon>Pezizomycotina</taxon>
        <taxon>Leotiomycetes</taxon>
        <taxon>Helotiales</taxon>
        <taxon>Lachnaceae</taxon>
        <taxon>Lachnellula</taxon>
    </lineage>
</organism>
<feature type="compositionally biased region" description="Basic and acidic residues" evidence="1">
    <location>
        <begin position="48"/>
        <end position="63"/>
    </location>
</feature>
<proteinExistence type="predicted"/>
<evidence type="ECO:0000313" key="2">
    <source>
        <dbReference type="EMBL" id="TVY45991.1"/>
    </source>
</evidence>
<evidence type="ECO:0000313" key="3">
    <source>
        <dbReference type="Proteomes" id="UP000443090"/>
    </source>
</evidence>
<gene>
    <name evidence="2" type="ORF">LOCC1_G003027</name>
</gene>
<sequence>MPRTGPLALSPALPSELLTYILSQSAKPTTLIICQPRTAFLSSLRDSITTHDDPSDNEGRSPPEHPLLVPTLHQIATSRHVKLVFIPTVSHLRAYMAVFPKEDHGQEGEKKTPLLVVYGLVELHRDTSEWSAQGLGNSVAGLVEAGWRGRLEVVVVERQVDDGGVSLNLDDLEMGEGEGRDARRVWEQRMPMLNGSVRRAGMESEDGGWSGRTVEVGRILGRWFRFRKGNWELEE</sequence>
<dbReference type="EMBL" id="QGMI01000172">
    <property type="protein sequence ID" value="TVY45991.1"/>
    <property type="molecule type" value="Genomic_DNA"/>
</dbReference>
<accession>A0A8H8S3U1</accession>
<protein>
    <submittedName>
        <fullName evidence="2">Uncharacterized protein</fullName>
    </submittedName>
</protein>
<comment type="caution">
    <text evidence="2">The sequence shown here is derived from an EMBL/GenBank/DDBJ whole genome shotgun (WGS) entry which is preliminary data.</text>
</comment>